<dbReference type="GO" id="GO:0005634">
    <property type="term" value="C:nucleus"/>
    <property type="evidence" value="ECO:0007669"/>
    <property type="project" value="TreeGrafter"/>
</dbReference>
<keyword evidence="6" id="KW-1185">Reference proteome</keyword>
<evidence type="ECO:0000259" key="4">
    <source>
        <dbReference type="Pfam" id="PF00104"/>
    </source>
</evidence>
<evidence type="ECO:0000256" key="3">
    <source>
        <dbReference type="ARBA" id="ARBA00023170"/>
    </source>
</evidence>
<proteinExistence type="predicted"/>
<evidence type="ECO:0000313" key="6">
    <source>
        <dbReference type="Proteomes" id="UP001432027"/>
    </source>
</evidence>
<dbReference type="InterPro" id="IPR000536">
    <property type="entry name" value="Nucl_hrmn_rcpt_lig-bd"/>
</dbReference>
<organism evidence="5 6">
    <name type="scientific">Pristionchus entomophagus</name>
    <dbReference type="NCBI Taxonomy" id="358040"/>
    <lineage>
        <taxon>Eukaryota</taxon>
        <taxon>Metazoa</taxon>
        <taxon>Ecdysozoa</taxon>
        <taxon>Nematoda</taxon>
        <taxon>Chromadorea</taxon>
        <taxon>Rhabditida</taxon>
        <taxon>Rhabditina</taxon>
        <taxon>Diplogasteromorpha</taxon>
        <taxon>Diplogasteroidea</taxon>
        <taxon>Neodiplogasteridae</taxon>
        <taxon>Pristionchus</taxon>
    </lineage>
</organism>
<dbReference type="PANTHER" id="PTHR46011">
    <property type="entry name" value="NUCLEAR HORMONE RECEPTOR FAMILY MEMBER NHR-86-RELATED"/>
    <property type="match status" value="1"/>
</dbReference>
<feature type="non-terminal residue" evidence="5">
    <location>
        <position position="184"/>
    </location>
</feature>
<feature type="non-terminal residue" evidence="5">
    <location>
        <position position="1"/>
    </location>
</feature>
<dbReference type="InterPro" id="IPR035500">
    <property type="entry name" value="NHR-like_dom_sf"/>
</dbReference>
<keyword evidence="2" id="KW-0804">Transcription</keyword>
<protein>
    <recommendedName>
        <fullName evidence="4">NR LBD domain-containing protein</fullName>
    </recommendedName>
</protein>
<dbReference type="PANTHER" id="PTHR46011:SF6">
    <property type="entry name" value="HIGH ZINC ACTIVATED NUCLEAR RECEPTOR PROTEIN"/>
    <property type="match status" value="1"/>
</dbReference>
<name>A0AAV5TEB9_9BILA</name>
<keyword evidence="1" id="KW-0805">Transcription regulation</keyword>
<dbReference type="EMBL" id="BTSX01000004">
    <property type="protein sequence ID" value="GMS93397.1"/>
    <property type="molecule type" value="Genomic_DNA"/>
</dbReference>
<dbReference type="AlphaFoldDB" id="A0AAV5TEB9"/>
<gene>
    <name evidence="5" type="ORF">PENTCL1PPCAC_15572</name>
</gene>
<accession>A0AAV5TEB9</accession>
<evidence type="ECO:0000313" key="5">
    <source>
        <dbReference type="EMBL" id="GMS93397.1"/>
    </source>
</evidence>
<reference evidence="5" key="1">
    <citation type="submission" date="2023-10" db="EMBL/GenBank/DDBJ databases">
        <title>Genome assembly of Pristionchus species.</title>
        <authorList>
            <person name="Yoshida K."/>
            <person name="Sommer R.J."/>
        </authorList>
    </citation>
    <scope>NUCLEOTIDE SEQUENCE</scope>
    <source>
        <strain evidence="5">RS0144</strain>
    </source>
</reference>
<sequence>FQASPLSKFVSRFKMIENFYPTPLYLSGPNSALSLMQYIDCSNVESWLTERNKEKRKEDLESTFRGFARDYADMIVPMRKLREHVTEREFHLFIQHHSVDEAAVHSEESEEHFSELRGKVFDELQKYYRFDLRLSDFSLRLGNLMTLYYNASEAGHLMREEYRMYTTMFEVLEVDELLSQIFLS</sequence>
<keyword evidence="3" id="KW-0675">Receptor</keyword>
<comment type="caution">
    <text evidence="5">The sequence shown here is derived from an EMBL/GenBank/DDBJ whole genome shotgun (WGS) entry which is preliminary data.</text>
</comment>
<dbReference type="SUPFAM" id="SSF48508">
    <property type="entry name" value="Nuclear receptor ligand-binding domain"/>
    <property type="match status" value="1"/>
</dbReference>
<dbReference type="Proteomes" id="UP001432027">
    <property type="component" value="Unassembled WGS sequence"/>
</dbReference>
<evidence type="ECO:0000256" key="2">
    <source>
        <dbReference type="ARBA" id="ARBA00023163"/>
    </source>
</evidence>
<feature type="domain" description="NR LBD" evidence="4">
    <location>
        <begin position="40"/>
        <end position="160"/>
    </location>
</feature>
<dbReference type="Pfam" id="PF00104">
    <property type="entry name" value="Hormone_recep"/>
    <property type="match status" value="1"/>
</dbReference>
<evidence type="ECO:0000256" key="1">
    <source>
        <dbReference type="ARBA" id="ARBA00023015"/>
    </source>
</evidence>
<dbReference type="GO" id="GO:0003700">
    <property type="term" value="F:DNA-binding transcription factor activity"/>
    <property type="evidence" value="ECO:0007669"/>
    <property type="project" value="TreeGrafter"/>
</dbReference>